<keyword evidence="9" id="KW-1185">Reference proteome</keyword>
<evidence type="ECO:0000256" key="1">
    <source>
        <dbReference type="ARBA" id="ARBA00009865"/>
    </source>
</evidence>
<sequence>MSSSASSDIEKKFSETEPTPRPSKWTWKRILCIAGLAILGAGILAVIITLPIVLRHRGGSSNDAIPDRPNDPTHPRLAVDNFPDPGLLEYNGTWYAFGTSQVSNVNSTTYPHIPIATSQDFIHWNLTGLDALPTVGTWETEENHLAPDVIQRDDGRFVLYYGGEVKNWTNHHCLGAAVSNGTNPLGPYQPEDKPLACPKKKGGAIDPSPFRDVDGTLYVVYKVDENSIGHGGNCDNTKEPILPVPIMLQKLESDGVTPVGDPVEILNINSSDGPLVEAPDIIRTEQGMYYLFFSSNCYSNPAYDVKFAWSQSLQGPYTRAPRPLLQTGDYGLRSPGGADISSDGKKMAFHAYCSETDRCMYVAAIDIRLNETISFIPV</sequence>
<dbReference type="InterPro" id="IPR023296">
    <property type="entry name" value="Glyco_hydro_beta-prop_sf"/>
</dbReference>
<dbReference type="SUPFAM" id="SSF75005">
    <property type="entry name" value="Arabinanase/levansucrase/invertase"/>
    <property type="match status" value="1"/>
</dbReference>
<dbReference type="InterPro" id="IPR006710">
    <property type="entry name" value="Glyco_hydro_43"/>
</dbReference>
<feature type="region of interest" description="Disordered" evidence="6">
    <location>
        <begin position="1"/>
        <end position="22"/>
    </location>
</feature>
<dbReference type="Gene3D" id="2.115.10.20">
    <property type="entry name" value="Glycosyl hydrolase domain, family 43"/>
    <property type="match status" value="1"/>
</dbReference>
<evidence type="ECO:0000313" key="8">
    <source>
        <dbReference type="EMBL" id="KAL1878895.1"/>
    </source>
</evidence>
<organism evidence="8 9">
    <name type="scientific">Paecilomyces lecythidis</name>
    <dbReference type="NCBI Taxonomy" id="3004212"/>
    <lineage>
        <taxon>Eukaryota</taxon>
        <taxon>Fungi</taxon>
        <taxon>Dikarya</taxon>
        <taxon>Ascomycota</taxon>
        <taxon>Pezizomycotina</taxon>
        <taxon>Eurotiomycetes</taxon>
        <taxon>Eurotiomycetidae</taxon>
        <taxon>Eurotiales</taxon>
        <taxon>Thermoascaceae</taxon>
        <taxon>Paecilomyces</taxon>
    </lineage>
</organism>
<keyword evidence="7" id="KW-0812">Transmembrane</keyword>
<comment type="similarity">
    <text evidence="1 5">Belongs to the glycosyl hydrolase 43 family.</text>
</comment>
<gene>
    <name evidence="8" type="ORF">Plec18167_004190</name>
</gene>
<name>A0ABR3XT68_9EURO</name>
<keyword evidence="4 5" id="KW-0326">Glycosidase</keyword>
<dbReference type="InterPro" id="IPR051795">
    <property type="entry name" value="Glycosyl_Hydrlase_43"/>
</dbReference>
<keyword evidence="7" id="KW-1133">Transmembrane helix</keyword>
<protein>
    <recommendedName>
        <fullName evidence="10">Glycosyl hydrolase family 43 protein</fullName>
    </recommendedName>
</protein>
<keyword evidence="3 5" id="KW-0378">Hydrolase</keyword>
<keyword evidence="2" id="KW-0732">Signal</keyword>
<evidence type="ECO:0000256" key="7">
    <source>
        <dbReference type="SAM" id="Phobius"/>
    </source>
</evidence>
<dbReference type="PANTHER" id="PTHR42812:SF5">
    <property type="entry name" value="ENDO-ARABINASE"/>
    <property type="match status" value="1"/>
</dbReference>
<dbReference type="Proteomes" id="UP001583193">
    <property type="component" value="Unassembled WGS sequence"/>
</dbReference>
<accession>A0ABR3XT68</accession>
<dbReference type="EMBL" id="JAVDPF010000011">
    <property type="protein sequence ID" value="KAL1878895.1"/>
    <property type="molecule type" value="Genomic_DNA"/>
</dbReference>
<evidence type="ECO:0000256" key="2">
    <source>
        <dbReference type="ARBA" id="ARBA00022729"/>
    </source>
</evidence>
<dbReference type="CDD" id="cd08999">
    <property type="entry name" value="GH43_ABN-like"/>
    <property type="match status" value="1"/>
</dbReference>
<dbReference type="PANTHER" id="PTHR42812">
    <property type="entry name" value="BETA-XYLOSIDASE"/>
    <property type="match status" value="1"/>
</dbReference>
<proteinExistence type="inferred from homology"/>
<evidence type="ECO:0000256" key="3">
    <source>
        <dbReference type="ARBA" id="ARBA00022801"/>
    </source>
</evidence>
<evidence type="ECO:0000256" key="6">
    <source>
        <dbReference type="SAM" id="MobiDB-lite"/>
    </source>
</evidence>
<evidence type="ECO:0008006" key="10">
    <source>
        <dbReference type="Google" id="ProtNLM"/>
    </source>
</evidence>
<evidence type="ECO:0000256" key="4">
    <source>
        <dbReference type="ARBA" id="ARBA00023295"/>
    </source>
</evidence>
<reference evidence="8 9" key="1">
    <citation type="journal article" date="2024" name="IMA Fungus">
        <title>IMA Genome - F19 : A genome assembly and annotation guide to empower mycologists, including annotated draft genome sequences of Ceratocystis pirilliformis, Diaporthe australafricana, Fusarium ophioides, Paecilomyces lecythidis, and Sporothrix stenoceras.</title>
        <authorList>
            <person name="Aylward J."/>
            <person name="Wilson A.M."/>
            <person name="Visagie C.M."/>
            <person name="Spraker J."/>
            <person name="Barnes I."/>
            <person name="Buitendag C."/>
            <person name="Ceriani C."/>
            <person name="Del Mar Angel L."/>
            <person name="du Plessis D."/>
            <person name="Fuchs T."/>
            <person name="Gasser K."/>
            <person name="Kramer D."/>
            <person name="Li W."/>
            <person name="Munsamy K."/>
            <person name="Piso A."/>
            <person name="Price J.L."/>
            <person name="Sonnekus B."/>
            <person name="Thomas C."/>
            <person name="van der Nest A."/>
            <person name="van Dijk A."/>
            <person name="van Heerden A."/>
            <person name="van Vuuren N."/>
            <person name="Yilmaz N."/>
            <person name="Duong T.A."/>
            <person name="van der Merwe N.A."/>
            <person name="Wingfield M.J."/>
            <person name="Wingfield B.D."/>
        </authorList>
    </citation>
    <scope>NUCLEOTIDE SEQUENCE [LARGE SCALE GENOMIC DNA]</scope>
    <source>
        <strain evidence="8 9">CMW 18167</strain>
    </source>
</reference>
<evidence type="ECO:0000313" key="9">
    <source>
        <dbReference type="Proteomes" id="UP001583193"/>
    </source>
</evidence>
<keyword evidence="7" id="KW-0472">Membrane</keyword>
<feature type="transmembrane region" description="Helical" evidence="7">
    <location>
        <begin position="30"/>
        <end position="54"/>
    </location>
</feature>
<evidence type="ECO:0000256" key="5">
    <source>
        <dbReference type="RuleBase" id="RU361187"/>
    </source>
</evidence>
<comment type="caution">
    <text evidence="8">The sequence shown here is derived from an EMBL/GenBank/DDBJ whole genome shotgun (WGS) entry which is preliminary data.</text>
</comment>
<dbReference type="Pfam" id="PF04616">
    <property type="entry name" value="Glyco_hydro_43"/>
    <property type="match status" value="1"/>
</dbReference>